<dbReference type="InterPro" id="IPR026022">
    <property type="entry name" value="PhoU_dom"/>
</dbReference>
<accession>A0ABP0L3D9</accession>
<dbReference type="PANTHER" id="PTHR42930:SF3">
    <property type="entry name" value="PHOSPHATE-SPECIFIC TRANSPORT SYSTEM ACCESSORY PROTEIN PHOU"/>
    <property type="match status" value="1"/>
</dbReference>
<dbReference type="SUPFAM" id="SSF109755">
    <property type="entry name" value="PhoU-like"/>
    <property type="match status" value="1"/>
</dbReference>
<keyword evidence="3" id="KW-1185">Reference proteome</keyword>
<organism evidence="2 3">
    <name type="scientific">Durusdinium trenchii</name>
    <dbReference type="NCBI Taxonomy" id="1381693"/>
    <lineage>
        <taxon>Eukaryota</taxon>
        <taxon>Sar</taxon>
        <taxon>Alveolata</taxon>
        <taxon>Dinophyceae</taxon>
        <taxon>Suessiales</taxon>
        <taxon>Symbiodiniaceae</taxon>
        <taxon>Durusdinium</taxon>
    </lineage>
</organism>
<feature type="domain" description="PhoU" evidence="1">
    <location>
        <begin position="215"/>
        <end position="298"/>
    </location>
</feature>
<dbReference type="InterPro" id="IPR038078">
    <property type="entry name" value="PhoU-like_sf"/>
</dbReference>
<dbReference type="Gene3D" id="1.20.58.220">
    <property type="entry name" value="Phosphate transport system protein phou homolog 2, domain 2"/>
    <property type="match status" value="1"/>
</dbReference>
<dbReference type="EMBL" id="CAXAMM010014185">
    <property type="protein sequence ID" value="CAK9033124.1"/>
    <property type="molecule type" value="Genomic_DNA"/>
</dbReference>
<reference evidence="2 3" key="1">
    <citation type="submission" date="2024-02" db="EMBL/GenBank/DDBJ databases">
        <authorList>
            <person name="Chen Y."/>
            <person name="Shah S."/>
            <person name="Dougan E. K."/>
            <person name="Thang M."/>
            <person name="Chan C."/>
        </authorList>
    </citation>
    <scope>NUCLEOTIDE SEQUENCE [LARGE SCALE GENOMIC DNA]</scope>
</reference>
<dbReference type="PANTHER" id="PTHR42930">
    <property type="entry name" value="PHOSPHATE-SPECIFIC TRANSPORT SYSTEM ACCESSORY PROTEIN PHOU"/>
    <property type="match status" value="1"/>
</dbReference>
<name>A0ABP0L3D9_9DINO</name>
<feature type="domain" description="PhoU" evidence="1">
    <location>
        <begin position="113"/>
        <end position="197"/>
    </location>
</feature>
<evidence type="ECO:0000313" key="3">
    <source>
        <dbReference type="Proteomes" id="UP001642464"/>
    </source>
</evidence>
<proteinExistence type="predicted"/>
<evidence type="ECO:0000259" key="1">
    <source>
        <dbReference type="Pfam" id="PF01895"/>
    </source>
</evidence>
<dbReference type="InterPro" id="IPR028366">
    <property type="entry name" value="PhoU"/>
</dbReference>
<dbReference type="Proteomes" id="UP001642464">
    <property type="component" value="Unassembled WGS sequence"/>
</dbReference>
<dbReference type="Pfam" id="PF01895">
    <property type="entry name" value="PhoU"/>
    <property type="match status" value="2"/>
</dbReference>
<dbReference type="NCBIfam" id="TIGR02135">
    <property type="entry name" value="phoU_full"/>
    <property type="match status" value="1"/>
</dbReference>
<protein>
    <submittedName>
        <fullName evidence="2">Phosphate-specific transport system accessory protein PhoU homolog (Pst system accessory protein PhoU homolog)</fullName>
    </submittedName>
</protein>
<sequence>MRDARAWEVWRWRCVARVARDPAGQASLRFVWVRLSLPVRLLARNPRWTLGRMAGSRGWSAGAEASVRAYAGWSVMPRITDGLRGIQHAETASFHGGGLPRQIVSLKRQLIKEASYATAMIEQALDALLRLDRPQAKAVRKQDDVIDRQELEIEQACLDLLLMQHPVASDFREVLFVLRVNTQVERVGDHATSIAKCASRMVKAGLEPRWPTSLIEMAHRVPACCHKTLRAVLDEDLAAAREIITEDEVIDDLEKTLFAETLELINNEPQGDLAGLYIYRVGRELERTADVMAGICRDLIFRETGENLRHA</sequence>
<evidence type="ECO:0000313" key="2">
    <source>
        <dbReference type="EMBL" id="CAK9033124.1"/>
    </source>
</evidence>
<comment type="caution">
    <text evidence="2">The sequence shown here is derived from an EMBL/GenBank/DDBJ whole genome shotgun (WGS) entry which is preliminary data.</text>
</comment>
<gene>
    <name evidence="2" type="ORF">SCF082_LOCUS20350</name>
</gene>